<accession>A0A0B2RPY3</accession>
<dbReference type="InterPro" id="IPR052343">
    <property type="entry name" value="Retrotransposon-Effector_Assoc"/>
</dbReference>
<dbReference type="Proteomes" id="UP000053555">
    <property type="component" value="Unassembled WGS sequence"/>
</dbReference>
<sequence>FLTKFHQNGVFPQGSIASFYTLISKGENPQNLGEFRPISLVGSMYKIISKILSNRLKRVMGKIIDKRQSAFMGGRYLLHSTLMENEVVD</sequence>
<dbReference type="PANTHER" id="PTHR46890:SF48">
    <property type="entry name" value="RNA-DIRECTED DNA POLYMERASE"/>
    <property type="match status" value="1"/>
</dbReference>
<proteinExistence type="predicted"/>
<protein>
    <submittedName>
        <fullName evidence="1">Uncharacterized protein</fullName>
    </submittedName>
</protein>
<name>A0A0B2RPY3_GLYSO</name>
<evidence type="ECO:0000313" key="1">
    <source>
        <dbReference type="EMBL" id="KHN34298.1"/>
    </source>
</evidence>
<reference evidence="1" key="1">
    <citation type="submission" date="2014-07" db="EMBL/GenBank/DDBJ databases">
        <title>Identification of a novel salt tolerance gene in wild soybean by whole-genome sequencing.</title>
        <authorList>
            <person name="Lam H.-M."/>
            <person name="Qi X."/>
            <person name="Li M.-W."/>
            <person name="Liu X."/>
            <person name="Xie M."/>
            <person name="Ni M."/>
            <person name="Xu X."/>
        </authorList>
    </citation>
    <scope>NUCLEOTIDE SEQUENCE [LARGE SCALE GENOMIC DNA]</scope>
    <source>
        <tissue evidence="1">Root</tissue>
    </source>
</reference>
<gene>
    <name evidence="1" type="ORF">glysoja_039748</name>
</gene>
<organism evidence="1">
    <name type="scientific">Glycine soja</name>
    <name type="common">Wild soybean</name>
    <dbReference type="NCBI Taxonomy" id="3848"/>
    <lineage>
        <taxon>Eukaryota</taxon>
        <taxon>Viridiplantae</taxon>
        <taxon>Streptophyta</taxon>
        <taxon>Embryophyta</taxon>
        <taxon>Tracheophyta</taxon>
        <taxon>Spermatophyta</taxon>
        <taxon>Magnoliopsida</taxon>
        <taxon>eudicotyledons</taxon>
        <taxon>Gunneridae</taxon>
        <taxon>Pentapetalae</taxon>
        <taxon>rosids</taxon>
        <taxon>fabids</taxon>
        <taxon>Fabales</taxon>
        <taxon>Fabaceae</taxon>
        <taxon>Papilionoideae</taxon>
        <taxon>50 kb inversion clade</taxon>
        <taxon>NPAAA clade</taxon>
        <taxon>indigoferoid/millettioid clade</taxon>
        <taxon>Phaseoleae</taxon>
        <taxon>Glycine</taxon>
        <taxon>Glycine subgen. Soja</taxon>
    </lineage>
</organism>
<dbReference type="AlphaFoldDB" id="A0A0B2RPY3"/>
<feature type="non-terminal residue" evidence="1">
    <location>
        <position position="1"/>
    </location>
</feature>
<dbReference type="PANTHER" id="PTHR46890">
    <property type="entry name" value="NON-LTR RETROLELEMENT REVERSE TRANSCRIPTASE-LIKE PROTEIN-RELATED"/>
    <property type="match status" value="1"/>
</dbReference>
<dbReference type="EMBL" id="KN649046">
    <property type="protein sequence ID" value="KHN34298.1"/>
    <property type="molecule type" value="Genomic_DNA"/>
</dbReference>
<feature type="non-terminal residue" evidence="1">
    <location>
        <position position="89"/>
    </location>
</feature>